<comment type="caution">
    <text evidence="1">The sequence shown here is derived from an EMBL/GenBank/DDBJ whole genome shotgun (WGS) entry which is preliminary data.</text>
</comment>
<evidence type="ECO:0000313" key="1">
    <source>
        <dbReference type="EMBL" id="CAB4016851.1"/>
    </source>
</evidence>
<name>A0A6S7JJM1_PARCT</name>
<proteinExistence type="predicted"/>
<organism evidence="1 2">
    <name type="scientific">Paramuricea clavata</name>
    <name type="common">Red gorgonian</name>
    <name type="synonym">Violescent sea-whip</name>
    <dbReference type="NCBI Taxonomy" id="317549"/>
    <lineage>
        <taxon>Eukaryota</taxon>
        <taxon>Metazoa</taxon>
        <taxon>Cnidaria</taxon>
        <taxon>Anthozoa</taxon>
        <taxon>Octocorallia</taxon>
        <taxon>Malacalcyonacea</taxon>
        <taxon>Plexauridae</taxon>
        <taxon>Paramuricea</taxon>
    </lineage>
</organism>
<dbReference type="EMBL" id="CACRXK020009283">
    <property type="protein sequence ID" value="CAB4016851.1"/>
    <property type="molecule type" value="Genomic_DNA"/>
</dbReference>
<dbReference type="Proteomes" id="UP001152795">
    <property type="component" value="Unassembled WGS sequence"/>
</dbReference>
<gene>
    <name evidence="1" type="ORF">PACLA_8A010520</name>
</gene>
<protein>
    <submittedName>
        <fullName evidence="1">Uncharacterized protein</fullName>
    </submittedName>
</protein>
<keyword evidence="2" id="KW-1185">Reference proteome</keyword>
<sequence length="401" mass="46611">MDDIGEYDDYEWDNWEETNLDNDDLYKTGLEDLDRQDDELWMTDFKRNNEDDTSTKRKRETNFLYTTGSSVQLKSEYLKKLFTENYNLNPNDGANSKDLFSRLDVVDKYWLTFDNVKVAYIDRNGKYSLSKNTSNVQGLKDFRNVFEKATEEHRKTLNSITEEETGRNIDAISNDVRDEIHRENVDDNIEFHDRVLQFHKNGKFTEQETRELVGVTKPKGKPEERIKYLKIEREKIKQDYKDESDPDRRSIFREALEIVDQNIDDAKLEMRRRPESEEGIHRVREKVRDDVRTRFEKLKTWAKENLGVLSVIAISIAGIITTVVVAGKKTLVGTAKGLGEVGKALAKVAKAALPVFIPILNMLATILKWGAKGIEFLAKNLWILAILIAGFLYDYFTKKKK</sequence>
<reference evidence="1" key="1">
    <citation type="submission" date="2020-04" db="EMBL/GenBank/DDBJ databases">
        <authorList>
            <person name="Alioto T."/>
            <person name="Alioto T."/>
            <person name="Gomez Garrido J."/>
        </authorList>
    </citation>
    <scope>NUCLEOTIDE SEQUENCE</scope>
    <source>
        <strain evidence="1">A484AB</strain>
    </source>
</reference>
<accession>A0A6S7JJM1</accession>
<evidence type="ECO:0000313" key="2">
    <source>
        <dbReference type="Proteomes" id="UP001152795"/>
    </source>
</evidence>
<dbReference type="AlphaFoldDB" id="A0A6S7JJM1"/>